<sequence>MNKSELSIEQKKADIDLNIIISITLIALIIYMFFDSQIISFSKNTKVPLLLRTLFIAFFQWGVAGLGITVVTLYRKEGFIRFGLTKTNLFKTILFSILTLIPYIIFGIATSLFTSYLPFQKVTIAKEWFEIGFPYKIIGISIVAIVWGFFEGLNYVVISDRINKRYPSKNMWINWGAISCGIVCLLIHGIVGVSFYTLMEGLAVFIIIYGMLIVKNYTNNAWGCILIFTFFWNAL</sequence>
<evidence type="ECO:0000256" key="1">
    <source>
        <dbReference type="SAM" id="Phobius"/>
    </source>
</evidence>
<dbReference type="EMBL" id="VNHO01000049">
    <property type="protein sequence ID" value="TYP47428.1"/>
    <property type="molecule type" value="Genomic_DNA"/>
</dbReference>
<keyword evidence="1" id="KW-0812">Transmembrane</keyword>
<keyword evidence="1" id="KW-0472">Membrane</keyword>
<organism evidence="2 3">
    <name type="scientific">Thermosediminibacter litoriperuensis</name>
    <dbReference type="NCBI Taxonomy" id="291989"/>
    <lineage>
        <taxon>Bacteria</taxon>
        <taxon>Bacillati</taxon>
        <taxon>Bacillota</taxon>
        <taxon>Clostridia</taxon>
        <taxon>Thermosediminibacterales</taxon>
        <taxon>Thermosediminibacteraceae</taxon>
        <taxon>Thermosediminibacter</taxon>
    </lineage>
</organism>
<dbReference type="RefSeq" id="WP_148868085.1">
    <property type="nucleotide sequence ID" value="NZ_VNHO01000049.1"/>
</dbReference>
<gene>
    <name evidence="2" type="ORF">LZ11_02448</name>
</gene>
<dbReference type="AlphaFoldDB" id="A0A5S5ACS4"/>
<feature type="transmembrane region" description="Helical" evidence="1">
    <location>
        <begin position="15"/>
        <end position="34"/>
    </location>
</feature>
<evidence type="ECO:0000313" key="3">
    <source>
        <dbReference type="Proteomes" id="UP000322294"/>
    </source>
</evidence>
<evidence type="ECO:0000313" key="2">
    <source>
        <dbReference type="EMBL" id="TYP47428.1"/>
    </source>
</evidence>
<keyword evidence="1" id="KW-1133">Transmembrane helix</keyword>
<feature type="transmembrane region" description="Helical" evidence="1">
    <location>
        <begin position="94"/>
        <end position="117"/>
    </location>
</feature>
<feature type="transmembrane region" description="Helical" evidence="1">
    <location>
        <begin position="170"/>
        <end position="190"/>
    </location>
</feature>
<feature type="transmembrane region" description="Helical" evidence="1">
    <location>
        <begin position="137"/>
        <end position="158"/>
    </location>
</feature>
<dbReference type="Proteomes" id="UP000322294">
    <property type="component" value="Unassembled WGS sequence"/>
</dbReference>
<name>A0A5S5ACS4_9FIRM</name>
<comment type="caution">
    <text evidence="2">The sequence shown here is derived from an EMBL/GenBank/DDBJ whole genome shotgun (WGS) entry which is preliminary data.</text>
</comment>
<feature type="transmembrane region" description="Helical" evidence="1">
    <location>
        <begin position="196"/>
        <end position="214"/>
    </location>
</feature>
<proteinExistence type="predicted"/>
<keyword evidence="3" id="KW-1185">Reference proteome</keyword>
<evidence type="ECO:0008006" key="4">
    <source>
        <dbReference type="Google" id="ProtNLM"/>
    </source>
</evidence>
<accession>A0A5S5ACS4</accession>
<protein>
    <recommendedName>
        <fullName evidence="4">CAAX prenyl protease-like protein</fullName>
    </recommendedName>
</protein>
<reference evidence="2 3" key="1">
    <citation type="submission" date="2019-07" db="EMBL/GenBank/DDBJ databases">
        <title>Genomic Encyclopedia of Type Strains, Phase I: the one thousand microbial genomes (KMG-I) project.</title>
        <authorList>
            <person name="Kyrpides N."/>
        </authorList>
    </citation>
    <scope>NUCLEOTIDE SEQUENCE [LARGE SCALE GENOMIC DNA]</scope>
    <source>
        <strain evidence="2 3">DSM 16647</strain>
    </source>
</reference>
<feature type="transmembrane region" description="Helical" evidence="1">
    <location>
        <begin position="54"/>
        <end position="74"/>
    </location>
</feature>
<dbReference type="OrthoDB" id="48176at2"/>